<reference evidence="1 2" key="1">
    <citation type="submission" date="2015-04" db="EMBL/GenBank/DDBJ databases">
        <authorList>
            <person name="Syromyatnikov M.Y."/>
            <person name="Popov V.N."/>
        </authorList>
    </citation>
    <scope>NUCLEOTIDE SEQUENCE [LARGE SCALE GENOMIC DNA]</scope>
</reference>
<dbReference type="AlphaFoldDB" id="A0A1J1J1W7"/>
<sequence length="84" mass="9805">MSDVNVLDQALECLNQLKIVYDSLNKIQMKAEPKQIWKMLQQEQWNCGKRFRHCTSSLNLLQGLNNPVEKANNYKAKLVPWTKS</sequence>
<proteinExistence type="predicted"/>
<keyword evidence="2" id="KW-1185">Reference proteome</keyword>
<evidence type="ECO:0000313" key="1">
    <source>
        <dbReference type="EMBL" id="CRL04849.1"/>
    </source>
</evidence>
<dbReference type="OrthoDB" id="6513042at2759"/>
<gene>
    <name evidence="1" type="ORF">CLUMA_CG017903</name>
</gene>
<name>A0A1J1J1W7_9DIPT</name>
<dbReference type="EMBL" id="CVRI01000063">
    <property type="protein sequence ID" value="CRL04849.1"/>
    <property type="molecule type" value="Genomic_DNA"/>
</dbReference>
<evidence type="ECO:0000313" key="2">
    <source>
        <dbReference type="Proteomes" id="UP000183832"/>
    </source>
</evidence>
<organism evidence="1 2">
    <name type="scientific">Clunio marinus</name>
    <dbReference type="NCBI Taxonomy" id="568069"/>
    <lineage>
        <taxon>Eukaryota</taxon>
        <taxon>Metazoa</taxon>
        <taxon>Ecdysozoa</taxon>
        <taxon>Arthropoda</taxon>
        <taxon>Hexapoda</taxon>
        <taxon>Insecta</taxon>
        <taxon>Pterygota</taxon>
        <taxon>Neoptera</taxon>
        <taxon>Endopterygota</taxon>
        <taxon>Diptera</taxon>
        <taxon>Nematocera</taxon>
        <taxon>Chironomoidea</taxon>
        <taxon>Chironomidae</taxon>
        <taxon>Clunio</taxon>
    </lineage>
</organism>
<dbReference type="Proteomes" id="UP000183832">
    <property type="component" value="Unassembled WGS sequence"/>
</dbReference>
<accession>A0A1J1J1W7</accession>
<protein>
    <submittedName>
        <fullName evidence="1">CLUMA_CG017903, isoform A</fullName>
    </submittedName>
</protein>